<protein>
    <submittedName>
        <fullName evidence="1">Alanine--tRNA ligase</fullName>
    </submittedName>
</protein>
<dbReference type="EMBL" id="JASDAP010000026">
    <property type="protein sequence ID" value="KAK1879200.1"/>
    <property type="molecule type" value="Genomic_DNA"/>
</dbReference>
<dbReference type="GO" id="GO:0016874">
    <property type="term" value="F:ligase activity"/>
    <property type="evidence" value="ECO:0007669"/>
    <property type="project" value="UniProtKB-KW"/>
</dbReference>
<evidence type="ECO:0000313" key="2">
    <source>
        <dbReference type="Proteomes" id="UP001228049"/>
    </source>
</evidence>
<name>A0AAD9EYX8_DISEL</name>
<keyword evidence="1" id="KW-0436">Ligase</keyword>
<organism evidence="1 2">
    <name type="scientific">Dissostichus eleginoides</name>
    <name type="common">Patagonian toothfish</name>
    <name type="synonym">Dissostichus amissus</name>
    <dbReference type="NCBI Taxonomy" id="100907"/>
    <lineage>
        <taxon>Eukaryota</taxon>
        <taxon>Metazoa</taxon>
        <taxon>Chordata</taxon>
        <taxon>Craniata</taxon>
        <taxon>Vertebrata</taxon>
        <taxon>Euteleostomi</taxon>
        <taxon>Actinopterygii</taxon>
        <taxon>Neopterygii</taxon>
        <taxon>Teleostei</taxon>
        <taxon>Neoteleostei</taxon>
        <taxon>Acanthomorphata</taxon>
        <taxon>Eupercaria</taxon>
        <taxon>Perciformes</taxon>
        <taxon>Notothenioidei</taxon>
        <taxon>Nototheniidae</taxon>
        <taxon>Dissostichus</taxon>
    </lineage>
</organism>
<keyword evidence="2" id="KW-1185">Reference proteome</keyword>
<sequence length="104" mass="11557">MIVEVNLSLARERWRVSVLLGRPGPNVHSERTPPPHPPICCIFLGCLLSPCPPPPPLLLLLFQSSLPPHLPVWVSRSRGPRGWRGIVLRWGSCAELAMPYPSIL</sequence>
<comment type="caution">
    <text evidence="1">The sequence shown here is derived from an EMBL/GenBank/DDBJ whole genome shotgun (WGS) entry which is preliminary data.</text>
</comment>
<dbReference type="Proteomes" id="UP001228049">
    <property type="component" value="Unassembled WGS sequence"/>
</dbReference>
<gene>
    <name evidence="1" type="ORF">KUDE01_027323</name>
</gene>
<dbReference type="AlphaFoldDB" id="A0AAD9EYX8"/>
<evidence type="ECO:0000313" key="1">
    <source>
        <dbReference type="EMBL" id="KAK1879200.1"/>
    </source>
</evidence>
<accession>A0AAD9EYX8</accession>
<proteinExistence type="predicted"/>
<reference evidence="1" key="1">
    <citation type="submission" date="2023-04" db="EMBL/GenBank/DDBJ databases">
        <title>Chromosome-level genome of Chaenocephalus aceratus.</title>
        <authorList>
            <person name="Park H."/>
        </authorList>
    </citation>
    <scope>NUCLEOTIDE SEQUENCE</scope>
    <source>
        <strain evidence="1">DE</strain>
        <tissue evidence="1">Muscle</tissue>
    </source>
</reference>